<dbReference type="EMBL" id="CM037627">
    <property type="protein sequence ID" value="KAH7989886.1"/>
    <property type="molecule type" value="Genomic_DNA"/>
</dbReference>
<sequence length="714" mass="79875">MCCEVNRRFLLLYASQKGQAKAIAEEICQQAKERGFNADIHCISESDKYNLISQKDPVVIVTSTTGDGEPPDTAVKFVKEINDKTLPLNHFSHLRYGLLGLGDSEYTFFCNGGKLLDKRFQELGAQRFYETGLADDAVGLELVVDPWITGLWAALNREFVSRREDLHRSDKTASSIDCKIEQLKLEDPAAKNSGSSENGGKVDPVPPSQDSQPSLSQSVPPLSQSALNIPALPPEYLEVELQESVSQESSPMEVILPLGSESPPFQVPVLRAVQLTRADAVKTTLLLELDISETTFSYQPGDAFNVICPNSASEVDELLRLLGLSEKKEHSVCLKVKPGTKKKGADVPRHIPEKSSVNFILTWCLEIRTVPKKAFLRSLAEYAADFGAKRRLQELCSKQGASDYNTFVRDARVCLLDLLRAFPACKPPFSLLIEHLPKLQARPYSAARDAKRYPVGMDATKDAAVAEWFSSHCSSQSSYLPSMIYSSLFHPGKTRFVFNVLQFPSHLGERRRGVCTGWLAGQVAPLLQKTMEDQKSSRPKISISSRLINTFHLPDDPSVPFVMVGPGTGIAPFMGFLQHREKLQEDHKEWTFGETWLFFGCRSKDKDYLFQDELLHFVEHGTLTHLKVSFSRDPPAAPKYVQDHLRLYSKDVTRILLEQRGYLYVCGDAKNMAKEVNDTLADILISERGDDKLGALKTLATLRDEKRYLQDIWA</sequence>
<keyword evidence="2" id="KW-1185">Reference proteome</keyword>
<accession>A0ACB8ECG3</accession>
<dbReference type="Proteomes" id="UP000827872">
    <property type="component" value="Linkage Group LG14"/>
</dbReference>
<protein>
    <submittedName>
        <fullName evidence="1">Uncharacterized protein</fullName>
    </submittedName>
</protein>
<comment type="caution">
    <text evidence="1">The sequence shown here is derived from an EMBL/GenBank/DDBJ whole genome shotgun (WGS) entry which is preliminary data.</text>
</comment>
<proteinExistence type="predicted"/>
<reference evidence="1" key="1">
    <citation type="submission" date="2021-08" db="EMBL/GenBank/DDBJ databases">
        <title>The first chromosome-level gecko genome reveals the dynamic sex chromosomes of Neotropical dwarf geckos (Sphaerodactylidae: Sphaerodactylus).</title>
        <authorList>
            <person name="Pinto B.J."/>
            <person name="Keating S.E."/>
            <person name="Gamble T."/>
        </authorList>
    </citation>
    <scope>NUCLEOTIDE SEQUENCE</scope>
    <source>
        <strain evidence="1">TG3544</strain>
    </source>
</reference>
<organism evidence="1 2">
    <name type="scientific">Sphaerodactylus townsendi</name>
    <dbReference type="NCBI Taxonomy" id="933632"/>
    <lineage>
        <taxon>Eukaryota</taxon>
        <taxon>Metazoa</taxon>
        <taxon>Chordata</taxon>
        <taxon>Craniata</taxon>
        <taxon>Vertebrata</taxon>
        <taxon>Euteleostomi</taxon>
        <taxon>Lepidosauria</taxon>
        <taxon>Squamata</taxon>
        <taxon>Bifurcata</taxon>
        <taxon>Gekkota</taxon>
        <taxon>Sphaerodactylidae</taxon>
        <taxon>Sphaerodactylus</taxon>
    </lineage>
</organism>
<evidence type="ECO:0000313" key="1">
    <source>
        <dbReference type="EMBL" id="KAH7989886.1"/>
    </source>
</evidence>
<evidence type="ECO:0000313" key="2">
    <source>
        <dbReference type="Proteomes" id="UP000827872"/>
    </source>
</evidence>
<name>A0ACB8ECG3_9SAUR</name>
<gene>
    <name evidence="1" type="ORF">K3G42_015871</name>
</gene>